<keyword evidence="3" id="KW-1185">Reference proteome</keyword>
<keyword evidence="1" id="KW-1133">Transmembrane helix</keyword>
<evidence type="ECO:0008006" key="4">
    <source>
        <dbReference type="Google" id="ProtNLM"/>
    </source>
</evidence>
<proteinExistence type="predicted"/>
<feature type="transmembrane region" description="Helical" evidence="1">
    <location>
        <begin position="191"/>
        <end position="215"/>
    </location>
</feature>
<feature type="transmembrane region" description="Helical" evidence="1">
    <location>
        <begin position="149"/>
        <end position="171"/>
    </location>
</feature>
<dbReference type="Pfam" id="PF11193">
    <property type="entry name" value="DUF2812"/>
    <property type="match status" value="1"/>
</dbReference>
<dbReference type="EMBL" id="CP016199">
    <property type="protein sequence ID" value="ASS37208.1"/>
    <property type="molecule type" value="Genomic_DNA"/>
</dbReference>
<dbReference type="InterPro" id="IPR021359">
    <property type="entry name" value="DUF2812"/>
</dbReference>
<protein>
    <recommendedName>
        <fullName evidence="4">DUF2812 domain-containing protein</fullName>
    </recommendedName>
</protein>
<evidence type="ECO:0000313" key="3">
    <source>
        <dbReference type="Proteomes" id="UP000214689"/>
    </source>
</evidence>
<accession>A0A223AQF9</accession>
<reference evidence="3" key="1">
    <citation type="submission" date="2016-05" db="EMBL/GenBank/DDBJ databases">
        <authorList>
            <person name="Holder M.E."/>
            <person name="Ajami N.J."/>
            <person name="Petrosino J.F."/>
        </authorList>
    </citation>
    <scope>NUCLEOTIDE SEQUENCE [LARGE SCALE GENOMIC DNA]</scope>
    <source>
        <strain evidence="3">ATCC 700696</strain>
    </source>
</reference>
<name>A0A223AQF9_9FIRM</name>
<dbReference type="Proteomes" id="UP000214689">
    <property type="component" value="Chromosome"/>
</dbReference>
<keyword evidence="1" id="KW-0472">Membrane</keyword>
<organism evidence="2 3">
    <name type="scientific">Mogibacterium pumilum</name>
    <dbReference type="NCBI Taxonomy" id="86332"/>
    <lineage>
        <taxon>Bacteria</taxon>
        <taxon>Bacillati</taxon>
        <taxon>Bacillota</taxon>
        <taxon>Clostridia</taxon>
        <taxon>Peptostreptococcales</taxon>
        <taxon>Anaerovoracaceae</taxon>
        <taxon>Mogibacterium</taxon>
    </lineage>
</organism>
<gene>
    <name evidence="2" type="ORF">AXF17_01115</name>
</gene>
<dbReference type="AlphaFoldDB" id="A0A223AQF9"/>
<keyword evidence="1" id="KW-0812">Transmembrane</keyword>
<dbReference type="RefSeq" id="WP_094233427.1">
    <property type="nucleotide sequence ID" value="NZ_CP016199.1"/>
</dbReference>
<feature type="transmembrane region" description="Helical" evidence="1">
    <location>
        <begin position="236"/>
        <end position="259"/>
    </location>
</feature>
<evidence type="ECO:0000313" key="2">
    <source>
        <dbReference type="EMBL" id="ASS37208.1"/>
    </source>
</evidence>
<evidence type="ECO:0000256" key="1">
    <source>
        <dbReference type="SAM" id="Phobius"/>
    </source>
</evidence>
<sequence>MAEEFLTVLQSVASSYIRMKSADWKRALVMHGGEVMSDKIKQKTCYFDLSDIYQEQNWLEDMAKKGLLLTYTGYFIYDFEYGEPVERRYRILPEKRKKIEQEELDIYESCGWTCVRGTHATTVFYTDDQSAPEPFTDAISERKYYVKRIGLALITSTLMTFTILMNIMLNAKGYIFNPVDLYYQIADKPSPIIFIYLVMMPTLALFCLMIISKYATFVWRLKRGSYNRVKGFKARLFANMIFTNVMIMLMVGMFAYTVFAPDRHTTTSSFKEALAYKDAELVRFSEFDPATWDEVRANMTVKNDNKDVDNPAITYETSYDRNVMMIKMSSEDLEVYSRIDKDGVSEPKLMYQVQLYKAKSAKIAAHFMPSNMEEELYYNDFAISNKRIQNMQFKYKGLDYAAYIVASEKDEAPFYKQMLFLRKGNKYVVVAYSGPIDLKSKVGLFASKM</sequence>